<evidence type="ECO:0000259" key="5">
    <source>
        <dbReference type="PROSITE" id="PS50102"/>
    </source>
</evidence>
<dbReference type="CDD" id="cd12254">
    <property type="entry name" value="RRM_hnRNPH_ESRPs_RBM12_like"/>
    <property type="match status" value="1"/>
</dbReference>
<feature type="compositionally biased region" description="Polar residues" evidence="4">
    <location>
        <begin position="289"/>
        <end position="308"/>
    </location>
</feature>
<dbReference type="InterPro" id="IPR000504">
    <property type="entry name" value="RRM_dom"/>
</dbReference>
<dbReference type="InterPro" id="IPR012677">
    <property type="entry name" value="Nucleotide-bd_a/b_plait_sf"/>
</dbReference>
<keyword evidence="1" id="KW-0677">Repeat</keyword>
<evidence type="ECO:0000256" key="2">
    <source>
        <dbReference type="ARBA" id="ARBA00022884"/>
    </source>
</evidence>
<dbReference type="PROSITE" id="PS50102">
    <property type="entry name" value="RRM"/>
    <property type="match status" value="2"/>
</dbReference>
<dbReference type="PANTHER" id="PTHR13976">
    <property type="entry name" value="HETEROGENEOUS NUCLEAR RIBONUCLEOPROTEIN-RELATED"/>
    <property type="match status" value="1"/>
</dbReference>
<dbReference type="InterPro" id="IPR050666">
    <property type="entry name" value="ESRP"/>
</dbReference>
<dbReference type="Pfam" id="PF00076">
    <property type="entry name" value="RRM_1"/>
    <property type="match status" value="1"/>
</dbReference>
<organism evidence="6">
    <name type="scientific">Lygus hesperus</name>
    <name type="common">Western plant bug</name>
    <dbReference type="NCBI Taxonomy" id="30085"/>
    <lineage>
        <taxon>Eukaryota</taxon>
        <taxon>Metazoa</taxon>
        <taxon>Ecdysozoa</taxon>
        <taxon>Arthropoda</taxon>
        <taxon>Hexapoda</taxon>
        <taxon>Insecta</taxon>
        <taxon>Pterygota</taxon>
        <taxon>Neoptera</taxon>
        <taxon>Paraneoptera</taxon>
        <taxon>Hemiptera</taxon>
        <taxon>Heteroptera</taxon>
        <taxon>Panheteroptera</taxon>
        <taxon>Cimicomorpha</taxon>
        <taxon>Miridae</taxon>
        <taxon>Mirini</taxon>
        <taxon>Lygus</taxon>
    </lineage>
</organism>
<dbReference type="EMBL" id="GDHC01008931">
    <property type="protein sequence ID" value="JAQ09698.1"/>
    <property type="molecule type" value="Transcribed_RNA"/>
</dbReference>
<feature type="non-terminal residue" evidence="6">
    <location>
        <position position="717"/>
    </location>
</feature>
<sequence length="717" mass="79952">MSVIIRLQNLPWSANAADIRSYFQGLSIPEGGVHIVGGEQGDAFIAFSTDEDARQGMLLDGGKLKEVKIKLLLSSRTEMLRVIEQARQQALKLQNLMSVPPQPQPLVPPLPAAPTNNTALEEKKPESETQDDKANDEETGTATVSRRESKDGNRRDRDRSSSRDRDRSKRSRDRSSERGRSRDRSRDRGRDRRDRDRDRRRRDRSRDRSRDRYRSRRSRSYDRKRSDRDKDRYGRDKAKDGDSDKKNSNDKSDRDKKSNNNREEKPQQQQKPQINNVAPTPQPKGPLANVQQGAKASSPANRSPQINQLPDPPAIPQMLLQFQQNGKESPKQPGPQQAALPPANMLPPELQNGPNFGFQPPPFNAGPGVPQHMGSMHPMNTNMNSAIDPAMKRESWPPMGGMPMPPMMNPGVVMPPRGPMMGGPEMPIPNFAPGYPMMQPGMGPGFQPGMGPGMFPGQPGFPGMPGPGDMWGMGPPMQHPPVNIQPQQQPQPMEVLTPLPSQPLVMQDSCVEIRGLPSNASYVDIKRLFDGCNIPGDGIKMINDNHGYRTGIAYVKFGKPDLVQQALNQDGQNVRGTAVEVLSLRDNIFERAIDNFKPEKEKPKPVDMEIVKEDEDDRKRNKESSRQPPRESVDPRLQRTSQPSAFTTDSMKSNNYAKVNMKTNLILIKGTTNASDRDIHDFFSEVGVSPVTINFLNDPSGSPTGDIECVFENDDEA</sequence>
<feature type="compositionally biased region" description="Pro residues" evidence="4">
    <location>
        <begin position="100"/>
        <end position="112"/>
    </location>
</feature>
<feature type="domain" description="RRM" evidence="5">
    <location>
        <begin position="3"/>
        <end position="74"/>
    </location>
</feature>
<feature type="region of interest" description="Disordered" evidence="4">
    <location>
        <begin position="100"/>
        <end position="313"/>
    </location>
</feature>
<evidence type="ECO:0000313" key="7">
    <source>
        <dbReference type="EMBL" id="JAQ09698.1"/>
    </source>
</evidence>
<feature type="compositionally biased region" description="Basic and acidic residues" evidence="4">
    <location>
        <begin position="599"/>
        <end position="637"/>
    </location>
</feature>
<keyword evidence="2 3" id="KW-0694">RNA-binding</keyword>
<dbReference type="Gene3D" id="3.30.70.330">
    <property type="match status" value="2"/>
</dbReference>
<feature type="region of interest" description="Disordered" evidence="4">
    <location>
        <begin position="325"/>
        <end position="367"/>
    </location>
</feature>
<dbReference type="AlphaFoldDB" id="A0A146KZ46"/>
<feature type="compositionally biased region" description="Basic and acidic residues" evidence="4">
    <location>
        <begin position="219"/>
        <end position="266"/>
    </location>
</feature>
<proteinExistence type="predicted"/>
<feature type="compositionally biased region" description="Low complexity" evidence="4">
    <location>
        <begin position="267"/>
        <end position="276"/>
    </location>
</feature>
<name>A0A146KZ46_LYGHE</name>
<dbReference type="SUPFAM" id="SSF54928">
    <property type="entry name" value="RNA-binding domain, RBD"/>
    <property type="match status" value="2"/>
</dbReference>
<reference evidence="6" key="1">
    <citation type="journal article" date="2016" name="Gigascience">
        <title>De novo construction of an expanded transcriptome assembly for the western tarnished plant bug, Lygus hesperus.</title>
        <authorList>
            <person name="Tassone E.E."/>
            <person name="Geib S.M."/>
            <person name="Hall B."/>
            <person name="Fabrick J.A."/>
            <person name="Brent C.S."/>
            <person name="Hull J.J."/>
        </authorList>
    </citation>
    <scope>NUCLEOTIDE SEQUENCE</scope>
</reference>
<feature type="compositionally biased region" description="Basic and acidic residues" evidence="4">
    <location>
        <begin position="120"/>
        <end position="133"/>
    </location>
</feature>
<dbReference type="InterPro" id="IPR035979">
    <property type="entry name" value="RBD_domain_sf"/>
</dbReference>
<feature type="domain" description="RRM" evidence="5">
    <location>
        <begin position="509"/>
        <end position="586"/>
    </location>
</feature>
<accession>A0A146KZ46</accession>
<feature type="compositionally biased region" description="Basic and acidic residues" evidence="4">
    <location>
        <begin position="145"/>
        <end position="197"/>
    </location>
</feature>
<gene>
    <name evidence="6" type="primary">RBM12_0</name>
    <name evidence="7" type="synonym">RBM12_2</name>
    <name evidence="7" type="ORF">g.65638</name>
    <name evidence="6" type="ORF">g.65645</name>
</gene>
<dbReference type="EMBL" id="GDHC01018322">
    <property type="protein sequence ID" value="JAQ00307.1"/>
    <property type="molecule type" value="Transcribed_RNA"/>
</dbReference>
<feature type="compositionally biased region" description="Polar residues" evidence="4">
    <location>
        <begin position="638"/>
        <end position="652"/>
    </location>
</feature>
<dbReference type="SMART" id="SM00360">
    <property type="entry name" value="RRM"/>
    <property type="match status" value="2"/>
</dbReference>
<evidence type="ECO:0000256" key="1">
    <source>
        <dbReference type="ARBA" id="ARBA00022737"/>
    </source>
</evidence>
<dbReference type="CDD" id="cd12510">
    <property type="entry name" value="RRM1_RBM12_like"/>
    <property type="match status" value="1"/>
</dbReference>
<dbReference type="GO" id="GO:0003723">
    <property type="term" value="F:RNA binding"/>
    <property type="evidence" value="ECO:0007669"/>
    <property type="project" value="UniProtKB-UniRule"/>
</dbReference>
<protein>
    <submittedName>
        <fullName evidence="6">RNA-binding protein 12</fullName>
    </submittedName>
</protein>
<evidence type="ECO:0000256" key="4">
    <source>
        <dbReference type="SAM" id="MobiDB-lite"/>
    </source>
</evidence>
<feature type="compositionally biased region" description="Low complexity" evidence="4">
    <location>
        <begin position="334"/>
        <end position="343"/>
    </location>
</feature>
<evidence type="ECO:0000256" key="3">
    <source>
        <dbReference type="PROSITE-ProRule" id="PRU00176"/>
    </source>
</evidence>
<evidence type="ECO:0000313" key="6">
    <source>
        <dbReference type="EMBL" id="JAQ00307.1"/>
    </source>
</evidence>
<feature type="region of interest" description="Disordered" evidence="4">
    <location>
        <begin position="599"/>
        <end position="652"/>
    </location>
</feature>